<keyword evidence="1" id="KW-0472">Membrane</keyword>
<dbReference type="KEGG" id="xya:ET471_14610"/>
<evidence type="ECO:0000313" key="3">
    <source>
        <dbReference type="Proteomes" id="UP000292118"/>
    </source>
</evidence>
<keyword evidence="3" id="KW-1185">Reference proteome</keyword>
<feature type="transmembrane region" description="Helical" evidence="1">
    <location>
        <begin position="257"/>
        <end position="278"/>
    </location>
</feature>
<reference evidence="2 3" key="1">
    <citation type="submission" date="2019-01" db="EMBL/GenBank/DDBJ databases">
        <title>Genome sequencing of strain FW10M-9.</title>
        <authorList>
            <person name="Heo J."/>
            <person name="Kim S.-J."/>
            <person name="Kim J.-S."/>
            <person name="Hong S.-B."/>
            <person name="Kwon S.-W."/>
        </authorList>
    </citation>
    <scope>NUCLEOTIDE SEQUENCE [LARGE SCALE GENOMIC DNA]</scope>
    <source>
        <strain evidence="2 3">FW10M-9</strain>
    </source>
</reference>
<feature type="transmembrane region" description="Helical" evidence="1">
    <location>
        <begin position="85"/>
        <end position="109"/>
    </location>
</feature>
<dbReference type="Proteomes" id="UP000292118">
    <property type="component" value="Chromosome"/>
</dbReference>
<dbReference type="EMBL" id="CP035493">
    <property type="protein sequence ID" value="QAY71115.1"/>
    <property type="molecule type" value="Genomic_DNA"/>
</dbReference>
<feature type="transmembrane region" description="Helical" evidence="1">
    <location>
        <begin position="186"/>
        <end position="206"/>
    </location>
</feature>
<gene>
    <name evidence="2" type="ORF">ET471_14610</name>
</gene>
<evidence type="ECO:0000256" key="1">
    <source>
        <dbReference type="SAM" id="Phobius"/>
    </source>
</evidence>
<feature type="transmembrane region" description="Helical" evidence="1">
    <location>
        <begin position="218"/>
        <end position="237"/>
    </location>
</feature>
<feature type="transmembrane region" description="Helical" evidence="1">
    <location>
        <begin position="299"/>
        <end position="324"/>
    </location>
</feature>
<feature type="transmembrane region" description="Helical" evidence="1">
    <location>
        <begin position="426"/>
        <end position="444"/>
    </location>
</feature>
<feature type="transmembrane region" description="Helical" evidence="1">
    <location>
        <begin position="354"/>
        <end position="372"/>
    </location>
</feature>
<feature type="transmembrane region" description="Helical" evidence="1">
    <location>
        <begin position="330"/>
        <end position="347"/>
    </location>
</feature>
<feature type="transmembrane region" description="Helical" evidence="1">
    <location>
        <begin position="162"/>
        <end position="180"/>
    </location>
</feature>
<proteinExistence type="predicted"/>
<dbReference type="AlphaFoldDB" id="A0A4P6F6P6"/>
<sequence length="469" mass="48826">MVPDDEHTPDSARGHRVTLERVRVTTRRTDTARARGLYQDSIVFGLLLTLCLGAVALGFVLDTPAELLQGTVTILTSPSGLLTDYMAIASVGATLLNAGLLTLASVVYVRVKKVRISGAVIAGLLTVFGFALFGKNLVNSIPITLGVLLYAKLVGKKLSDYTVVSLFATALAPAVSLMIFGKDLPLGLGIPLGLTVGVLIGLAIPPMSDHVIRFHHGLVLYNIGFAAGMVGMVIVALMNLIGSDVPEVHLVSSGNTVPLAVATLTFCLMLFVTGFVLNDRSTGGLLAFFRRSGRTPSDFVAQEGLGRTLMNMAAMGALAVGYVILVGGDLNGPVLGGVFTVIGFSAFGKHPRNCVPILLGVALAATVTGADLASPNMLLAALFGTTLAPLAGVFGFGYGVIAGFLHLALVANVGFLHAGLNLYNNGFSAGFVALVLIPFFNAIFHIRGKGSRIVDIEWRPAQGDAASSR</sequence>
<organism evidence="2 3">
    <name type="scientific">Xylanimonas protaetiae</name>
    <dbReference type="NCBI Taxonomy" id="2509457"/>
    <lineage>
        <taxon>Bacteria</taxon>
        <taxon>Bacillati</taxon>
        <taxon>Actinomycetota</taxon>
        <taxon>Actinomycetes</taxon>
        <taxon>Micrococcales</taxon>
        <taxon>Promicromonosporaceae</taxon>
        <taxon>Xylanimonas</taxon>
    </lineage>
</organism>
<dbReference type="InterPro" id="IPR011470">
    <property type="entry name" value="DUF1576"/>
</dbReference>
<name>A0A4P6F6P6_9MICO</name>
<protein>
    <submittedName>
        <fullName evidence="2">DUF1576 domain-containing protein</fullName>
    </submittedName>
</protein>
<dbReference type="Pfam" id="PF07613">
    <property type="entry name" value="DUF1576"/>
    <property type="match status" value="2"/>
</dbReference>
<feature type="transmembrane region" description="Helical" evidence="1">
    <location>
        <begin position="42"/>
        <end position="61"/>
    </location>
</feature>
<evidence type="ECO:0000313" key="2">
    <source>
        <dbReference type="EMBL" id="QAY71115.1"/>
    </source>
</evidence>
<feature type="transmembrane region" description="Helical" evidence="1">
    <location>
        <begin position="139"/>
        <end position="155"/>
    </location>
</feature>
<dbReference type="OrthoDB" id="9776502at2"/>
<accession>A0A4P6F6P6</accession>
<feature type="transmembrane region" description="Helical" evidence="1">
    <location>
        <begin position="116"/>
        <end position="133"/>
    </location>
</feature>
<keyword evidence="1" id="KW-1133">Transmembrane helix</keyword>
<keyword evidence="1" id="KW-0812">Transmembrane</keyword>